<feature type="domain" description="C2" evidence="1">
    <location>
        <begin position="67"/>
        <end position="180"/>
    </location>
</feature>
<gene>
    <name evidence="2" type="ORF">BSTOLATCC_MIC63776</name>
</gene>
<dbReference type="Proteomes" id="UP001162131">
    <property type="component" value="Unassembled WGS sequence"/>
</dbReference>
<dbReference type="PROSITE" id="PS50004">
    <property type="entry name" value="C2"/>
    <property type="match status" value="1"/>
</dbReference>
<dbReference type="EMBL" id="CAJZBQ010000062">
    <property type="protein sequence ID" value="CAG9335299.1"/>
    <property type="molecule type" value="Genomic_DNA"/>
</dbReference>
<dbReference type="Gene3D" id="2.60.40.150">
    <property type="entry name" value="C2 domain"/>
    <property type="match status" value="1"/>
</dbReference>
<organism evidence="2 3">
    <name type="scientific">Blepharisma stoltei</name>
    <dbReference type="NCBI Taxonomy" id="1481888"/>
    <lineage>
        <taxon>Eukaryota</taxon>
        <taxon>Sar</taxon>
        <taxon>Alveolata</taxon>
        <taxon>Ciliophora</taxon>
        <taxon>Postciliodesmatophora</taxon>
        <taxon>Heterotrichea</taxon>
        <taxon>Heterotrichida</taxon>
        <taxon>Blepharismidae</taxon>
        <taxon>Blepharisma</taxon>
    </lineage>
</organism>
<dbReference type="Pfam" id="PF00168">
    <property type="entry name" value="C2"/>
    <property type="match status" value="1"/>
</dbReference>
<dbReference type="SUPFAM" id="SSF49562">
    <property type="entry name" value="C2 domain (Calcium/lipid-binding domain, CaLB)"/>
    <property type="match status" value="1"/>
</dbReference>
<evidence type="ECO:0000259" key="1">
    <source>
        <dbReference type="PROSITE" id="PS50004"/>
    </source>
</evidence>
<dbReference type="InterPro" id="IPR000008">
    <property type="entry name" value="C2_dom"/>
</dbReference>
<dbReference type="CDD" id="cd00030">
    <property type="entry name" value="C2"/>
    <property type="match status" value="1"/>
</dbReference>
<evidence type="ECO:0000313" key="2">
    <source>
        <dbReference type="EMBL" id="CAG9335299.1"/>
    </source>
</evidence>
<dbReference type="InterPro" id="IPR035892">
    <property type="entry name" value="C2_domain_sf"/>
</dbReference>
<accession>A0AAU9KEJ5</accession>
<keyword evidence="3" id="KW-1185">Reference proteome</keyword>
<comment type="caution">
    <text evidence="2">The sequence shown here is derived from an EMBL/GenBank/DDBJ whole genome shotgun (WGS) entry which is preliminary data.</text>
</comment>
<evidence type="ECO:0000313" key="3">
    <source>
        <dbReference type="Proteomes" id="UP001162131"/>
    </source>
</evidence>
<reference evidence="2" key="1">
    <citation type="submission" date="2021-09" db="EMBL/GenBank/DDBJ databases">
        <authorList>
            <consortium name="AG Swart"/>
            <person name="Singh M."/>
            <person name="Singh A."/>
            <person name="Seah K."/>
            <person name="Emmerich C."/>
        </authorList>
    </citation>
    <scope>NUCLEOTIDE SEQUENCE</scope>
    <source>
        <strain evidence="2">ATCC30299</strain>
    </source>
</reference>
<proteinExistence type="predicted"/>
<sequence length="239" mass="28476">MGDCASRPNESEIEEHLLQSNPKNDSYFRYIPRIDFFSKEIAEETNVTNLEQKINFLIKMKKGCQYKKENIIQGSQAVPELNIEIQKGHNLYKNNNCFSQSKPYVKISLEPNGPIVETHESDSYKPYWYRFIQFRNTMWSFESIDFKVLLKRNMREDELLGNYTLKLDNLDDQLLKEGWFDLITDDSINKKCMLCLRIQMIKDERLLLDRLMDKCDEIILMARYKIEQIHNSRYNSDSN</sequence>
<protein>
    <recommendedName>
        <fullName evidence="1">C2 domain-containing protein</fullName>
    </recommendedName>
</protein>
<dbReference type="AlphaFoldDB" id="A0AAU9KEJ5"/>
<name>A0AAU9KEJ5_9CILI</name>